<name>A0AAV9N2I6_9EURO</name>
<dbReference type="Proteomes" id="UP001358417">
    <property type="component" value="Unassembled WGS sequence"/>
</dbReference>
<protein>
    <recommendedName>
        <fullName evidence="3">Transcription factor domain-containing protein</fullName>
    </recommendedName>
</protein>
<evidence type="ECO:0008006" key="3">
    <source>
        <dbReference type="Google" id="ProtNLM"/>
    </source>
</evidence>
<dbReference type="RefSeq" id="XP_064703643.1">
    <property type="nucleotide sequence ID" value="XM_064849419.1"/>
</dbReference>
<evidence type="ECO:0000313" key="2">
    <source>
        <dbReference type="Proteomes" id="UP001358417"/>
    </source>
</evidence>
<dbReference type="GeneID" id="89974029"/>
<reference evidence="1 2" key="1">
    <citation type="submission" date="2023-08" db="EMBL/GenBank/DDBJ databases">
        <title>Black Yeasts Isolated from many extreme environments.</title>
        <authorList>
            <person name="Coleine C."/>
            <person name="Stajich J.E."/>
            <person name="Selbmann L."/>
        </authorList>
    </citation>
    <scope>NUCLEOTIDE SEQUENCE [LARGE SCALE GENOMIC DNA]</scope>
    <source>
        <strain evidence="1 2">CCFEE 5792</strain>
    </source>
</reference>
<proteinExistence type="predicted"/>
<evidence type="ECO:0000313" key="1">
    <source>
        <dbReference type="EMBL" id="KAK5048185.1"/>
    </source>
</evidence>
<dbReference type="EMBL" id="JAVRRD010000022">
    <property type="protein sequence ID" value="KAK5048185.1"/>
    <property type="molecule type" value="Genomic_DNA"/>
</dbReference>
<organism evidence="1 2">
    <name type="scientific">Exophiala bonariae</name>
    <dbReference type="NCBI Taxonomy" id="1690606"/>
    <lineage>
        <taxon>Eukaryota</taxon>
        <taxon>Fungi</taxon>
        <taxon>Dikarya</taxon>
        <taxon>Ascomycota</taxon>
        <taxon>Pezizomycotina</taxon>
        <taxon>Eurotiomycetes</taxon>
        <taxon>Chaetothyriomycetidae</taxon>
        <taxon>Chaetothyriales</taxon>
        <taxon>Herpotrichiellaceae</taxon>
        <taxon>Exophiala</taxon>
    </lineage>
</organism>
<keyword evidence="2" id="KW-1185">Reference proteome</keyword>
<accession>A0AAV9N2I6</accession>
<dbReference type="AlphaFoldDB" id="A0AAV9N2I6"/>
<sequence length="475" mass="54018">METSVLREQKLVTADSFLVFTSKGDLESTKNRAVVNSHVSRYGRRKKRKLFTGQTKSIVQTFLTWRTRTAEIPTVQSLADVSPQRLRAIGAVINTIPRSLDPDVSLAQFFQANALLFLPGQVMLDAGNPYATAFFSTIDFKPIYHAVMAVFMSWLSTQYPSKYPTSAALYHQGKALPLLRQRLARALHNDETFICILCAMQTEALMGDEQALVAHQVGLNTLSKVMSGKLNDYCQSLRSRHEYLVTRPDKARSLTNEFVTRNQPLRYLKLPYQHEVIDMISMLPPVLQELAYEEGGLSLNMISYLAEFAVWARQALSNLSPISTKHDFNTGGPIYGMLTQLWGILSGLDPQSRPLERILCIAHYLMMMSSYYRRIVQRRRNFCDLRAEATAIALTFQPRNQAERDNLIVHGMLITQTWKTSSVLEEPGIQLLHSLKQRFREASRWETLEVVLKKFPSIAPAMAEKKDCWLQSCTD</sequence>
<gene>
    <name evidence="1" type="ORF">LTR84_005855</name>
</gene>
<comment type="caution">
    <text evidence="1">The sequence shown here is derived from an EMBL/GenBank/DDBJ whole genome shotgun (WGS) entry which is preliminary data.</text>
</comment>